<feature type="domain" description="AAA+ ATPase" evidence="11">
    <location>
        <begin position="6"/>
        <end position="165"/>
    </location>
</feature>
<evidence type="ECO:0000259" key="11">
    <source>
        <dbReference type="SMART" id="SM00382"/>
    </source>
</evidence>
<dbReference type="EMBL" id="GIBP01001104">
    <property type="protein sequence ID" value="NDV30073.1"/>
    <property type="molecule type" value="Transcribed_RNA"/>
</dbReference>
<comment type="similarity">
    <text evidence="9">Belongs to the helicase family.</text>
</comment>
<keyword evidence="1 9" id="KW-0547">Nucleotide-binding</keyword>
<feature type="compositionally biased region" description="Basic and acidic residues" evidence="10">
    <location>
        <begin position="506"/>
        <end position="524"/>
    </location>
</feature>
<evidence type="ECO:0000256" key="9">
    <source>
        <dbReference type="RuleBase" id="RU363044"/>
    </source>
</evidence>
<evidence type="ECO:0000256" key="10">
    <source>
        <dbReference type="SAM" id="MobiDB-lite"/>
    </source>
</evidence>
<evidence type="ECO:0000313" key="12">
    <source>
        <dbReference type="EMBL" id="NDV30073.1"/>
    </source>
</evidence>
<keyword evidence="2 9" id="KW-0227">DNA damage</keyword>
<dbReference type="InterPro" id="IPR010285">
    <property type="entry name" value="DNA_helicase_pif1-like_DEAD"/>
</dbReference>
<organism evidence="12">
    <name type="scientific">Arcella intermedia</name>
    <dbReference type="NCBI Taxonomy" id="1963864"/>
    <lineage>
        <taxon>Eukaryota</taxon>
        <taxon>Amoebozoa</taxon>
        <taxon>Tubulinea</taxon>
        <taxon>Elardia</taxon>
        <taxon>Arcellinida</taxon>
        <taxon>Sphaerothecina</taxon>
        <taxon>Arcellidae</taxon>
        <taxon>Arcella</taxon>
    </lineage>
</organism>
<proteinExistence type="inferred from homology"/>
<dbReference type="GO" id="GO:0000723">
    <property type="term" value="P:telomere maintenance"/>
    <property type="evidence" value="ECO:0007669"/>
    <property type="project" value="InterPro"/>
</dbReference>
<dbReference type="InterPro" id="IPR049163">
    <property type="entry name" value="Pif1-like_2B_dom"/>
</dbReference>
<dbReference type="GO" id="GO:0016787">
    <property type="term" value="F:hydrolase activity"/>
    <property type="evidence" value="ECO:0007669"/>
    <property type="project" value="UniProtKB-KW"/>
</dbReference>
<dbReference type="AlphaFoldDB" id="A0A6B2KZ88"/>
<dbReference type="SUPFAM" id="SSF52540">
    <property type="entry name" value="P-loop containing nucleoside triphosphate hydrolases"/>
    <property type="match status" value="2"/>
</dbReference>
<keyword evidence="5 9" id="KW-0067">ATP-binding</keyword>
<comment type="catalytic activity">
    <reaction evidence="9">
        <text>ATP + H2O = ADP + phosphate + H(+)</text>
        <dbReference type="Rhea" id="RHEA:13065"/>
        <dbReference type="ChEBI" id="CHEBI:15377"/>
        <dbReference type="ChEBI" id="CHEBI:15378"/>
        <dbReference type="ChEBI" id="CHEBI:30616"/>
        <dbReference type="ChEBI" id="CHEBI:43474"/>
        <dbReference type="ChEBI" id="CHEBI:456216"/>
        <dbReference type="EC" id="5.6.2.3"/>
    </reaction>
</comment>
<dbReference type="GO" id="GO:0006310">
    <property type="term" value="P:DNA recombination"/>
    <property type="evidence" value="ECO:0007669"/>
    <property type="project" value="UniProtKB-KW"/>
</dbReference>
<evidence type="ECO:0000256" key="6">
    <source>
        <dbReference type="ARBA" id="ARBA00023125"/>
    </source>
</evidence>
<evidence type="ECO:0000256" key="8">
    <source>
        <dbReference type="ARBA" id="ARBA00023235"/>
    </source>
</evidence>
<dbReference type="PANTHER" id="PTHR47642:SF5">
    <property type="entry name" value="ATP-DEPENDENT DNA HELICASE"/>
    <property type="match status" value="1"/>
</dbReference>
<reference evidence="12" key="1">
    <citation type="journal article" date="2020" name="J. Eukaryot. Microbiol.">
        <title>De novo Sequencing, Assembly and Annotation of the Transcriptome for the Free-Living Testate Amoeba Arcella intermedia.</title>
        <authorList>
            <person name="Ribeiro G.M."/>
            <person name="Porfirio-Sousa A.L."/>
            <person name="Maurer-Alcala X.X."/>
            <person name="Katz L.A."/>
            <person name="Lahr D.J.G."/>
        </authorList>
    </citation>
    <scope>NUCLEOTIDE SEQUENCE</scope>
</reference>
<keyword evidence="7 9" id="KW-0234">DNA repair</keyword>
<dbReference type="SMART" id="SM00382">
    <property type="entry name" value="AAA"/>
    <property type="match status" value="1"/>
</dbReference>
<evidence type="ECO:0000256" key="3">
    <source>
        <dbReference type="ARBA" id="ARBA00022801"/>
    </source>
</evidence>
<dbReference type="EC" id="5.6.2.3" evidence="9"/>
<dbReference type="Gene3D" id="3.40.50.300">
    <property type="entry name" value="P-loop containing nucleotide triphosphate hydrolases"/>
    <property type="match status" value="2"/>
</dbReference>
<evidence type="ECO:0000256" key="2">
    <source>
        <dbReference type="ARBA" id="ARBA00022763"/>
    </source>
</evidence>
<keyword evidence="4 9" id="KW-0347">Helicase</keyword>
<sequence length="654" mass="73988">MNIVKQGQNVFFTGCAGTGKSFLLKKIIQHFKTVVFPNDWKDRLAVTASTGIAAINIGGQTLHSWAGVQLARNHHELQGAWRRAKDWRMVRVLIIDEISMIQASLFHRLERIAREIRGNDKPFGGIQLVLSGDFFQLPPVPTKYERLADASLKEMDKKVQVLAKTYDEEEKYYQQKLFVFEASCWDACITHKKQLTHQFRQDASENQFIQILDEIRIGICSDKTVKILNETQNNDLDKTGNPNIKPTILYPLNKDVNYMNLAELNKLSSAMVTYDAVDTFEPPKRNLEYLLNNARVQPKVELKIGAQVMLLYNVDSKSNLVNGSRGVVVAFKEWKDIEENKLKKVMQLTLPRWNPSTSSYENVGQWFRKNQNNKSGCGGMIPIVEFDNGVKSPVLPIKFSVELRTVAAYREQIPLKLAWAVTVHKSQGLTIDKLIVDLTECFDPGQAYVSLSRARSLKGLKVKGFNSKKVITSEIVKNYFGYTHKSVTPNNVRSNHIITIDPESSQTKEDNREPESSQKTKEDLQNVGSGPSHMENQQDSEVERNSLMEDIMRRINANRGTKSEPLPTNSPLKTDGRQSNNKKLQQQPLSWKGTTAPALNQQKPNISQSTNERAPPKIKTISIDDDTPPKKPTPPLKTAQKISKPPIIIDLLDD</sequence>
<evidence type="ECO:0000256" key="4">
    <source>
        <dbReference type="ARBA" id="ARBA00022806"/>
    </source>
</evidence>
<accession>A0A6B2KZ88</accession>
<feature type="compositionally biased region" description="Polar residues" evidence="10">
    <location>
        <begin position="526"/>
        <end position="539"/>
    </location>
</feature>
<dbReference type="PANTHER" id="PTHR47642">
    <property type="entry name" value="ATP-DEPENDENT DNA HELICASE"/>
    <property type="match status" value="1"/>
</dbReference>
<dbReference type="InterPro" id="IPR051055">
    <property type="entry name" value="PIF1_helicase"/>
</dbReference>
<keyword evidence="8" id="KW-0413">Isomerase</keyword>
<dbReference type="Pfam" id="PF21530">
    <property type="entry name" value="Pif1_2B_dom"/>
    <property type="match status" value="1"/>
</dbReference>
<dbReference type="InterPro" id="IPR027417">
    <property type="entry name" value="P-loop_NTPase"/>
</dbReference>
<feature type="region of interest" description="Disordered" evidence="10">
    <location>
        <begin position="555"/>
        <end position="654"/>
    </location>
</feature>
<keyword evidence="6" id="KW-0238">DNA-binding</keyword>
<dbReference type="CDD" id="cd18809">
    <property type="entry name" value="SF1_C_RecD"/>
    <property type="match status" value="1"/>
</dbReference>
<feature type="region of interest" description="Disordered" evidence="10">
    <location>
        <begin position="493"/>
        <end position="541"/>
    </location>
</feature>
<evidence type="ECO:0000256" key="1">
    <source>
        <dbReference type="ARBA" id="ARBA00022741"/>
    </source>
</evidence>
<dbReference type="InterPro" id="IPR003593">
    <property type="entry name" value="AAA+_ATPase"/>
</dbReference>
<dbReference type="Pfam" id="PF05970">
    <property type="entry name" value="PIF1"/>
    <property type="match status" value="1"/>
</dbReference>
<evidence type="ECO:0000256" key="7">
    <source>
        <dbReference type="ARBA" id="ARBA00023204"/>
    </source>
</evidence>
<keyword evidence="9" id="KW-0233">DNA recombination</keyword>
<feature type="compositionally biased region" description="Polar residues" evidence="10">
    <location>
        <begin position="493"/>
        <end position="505"/>
    </location>
</feature>
<dbReference type="GO" id="GO:0005524">
    <property type="term" value="F:ATP binding"/>
    <property type="evidence" value="ECO:0007669"/>
    <property type="project" value="UniProtKB-KW"/>
</dbReference>
<comment type="cofactor">
    <cofactor evidence="9">
        <name>Mg(2+)</name>
        <dbReference type="ChEBI" id="CHEBI:18420"/>
    </cofactor>
</comment>
<dbReference type="CDD" id="cd18037">
    <property type="entry name" value="DEXSc_Pif1_like"/>
    <property type="match status" value="1"/>
</dbReference>
<name>A0A6B2KZ88_9EUKA</name>
<dbReference type="GO" id="GO:0043139">
    <property type="term" value="F:5'-3' DNA helicase activity"/>
    <property type="evidence" value="ECO:0007669"/>
    <property type="project" value="UniProtKB-EC"/>
</dbReference>
<keyword evidence="3 9" id="KW-0378">Hydrolase</keyword>
<feature type="compositionally biased region" description="Polar residues" evidence="10">
    <location>
        <begin position="566"/>
        <end position="612"/>
    </location>
</feature>
<dbReference type="GO" id="GO:0006281">
    <property type="term" value="P:DNA repair"/>
    <property type="evidence" value="ECO:0007669"/>
    <property type="project" value="UniProtKB-KW"/>
</dbReference>
<evidence type="ECO:0000256" key="5">
    <source>
        <dbReference type="ARBA" id="ARBA00022840"/>
    </source>
</evidence>
<protein>
    <recommendedName>
        <fullName evidence="9">ATP-dependent DNA helicase</fullName>
        <ecNumber evidence="9">5.6.2.3</ecNumber>
    </recommendedName>
</protein>